<dbReference type="InterPro" id="IPR029058">
    <property type="entry name" value="AB_hydrolase_fold"/>
</dbReference>
<dbReference type="Proteomes" id="UP000000321">
    <property type="component" value="Unassembled WGS sequence"/>
</dbReference>
<dbReference type="InterPro" id="IPR000639">
    <property type="entry name" value="Epox_hydrolase-like"/>
</dbReference>
<evidence type="ECO:0000256" key="1">
    <source>
        <dbReference type="ARBA" id="ARBA00022801"/>
    </source>
</evidence>
<dbReference type="BioCyc" id="AURANTIMONAS:SI859A1_02770-MONOMER"/>
<evidence type="ECO:0000313" key="4">
    <source>
        <dbReference type="Proteomes" id="UP000000321"/>
    </source>
</evidence>
<dbReference type="HOGENOM" id="CLU_020336_35_0_5"/>
<dbReference type="InterPro" id="IPR051340">
    <property type="entry name" value="Haloalkane_dehalogenase"/>
</dbReference>
<dbReference type="GO" id="GO:0004301">
    <property type="term" value="F:epoxide hydrolase activity"/>
    <property type="evidence" value="ECO:0007669"/>
    <property type="project" value="TreeGrafter"/>
</dbReference>
<dbReference type="RefSeq" id="WP_009210590.1">
    <property type="nucleotide sequence ID" value="NZ_BBWP01000008.1"/>
</dbReference>
<dbReference type="Pfam" id="PF00561">
    <property type="entry name" value="Abhydrolase_1"/>
    <property type="match status" value="1"/>
</dbReference>
<dbReference type="SUPFAM" id="SSF53474">
    <property type="entry name" value="alpha/beta-Hydrolases"/>
    <property type="match status" value="1"/>
</dbReference>
<gene>
    <name evidence="3" type="ORF">SI859A1_02770</name>
</gene>
<feature type="domain" description="AB hydrolase-1" evidence="2">
    <location>
        <begin position="79"/>
        <end position="322"/>
    </location>
</feature>
<dbReference type="PANTHER" id="PTHR42977">
    <property type="entry name" value="HYDROLASE-RELATED"/>
    <property type="match status" value="1"/>
</dbReference>
<keyword evidence="4" id="KW-1185">Reference proteome</keyword>
<dbReference type="OrthoDB" id="9799612at2"/>
<organism evidence="3 4">
    <name type="scientific">Aurantimonas manganoxydans (strain ATCC BAA-1229 / DSM 21871 / SI85-9A1)</name>
    <dbReference type="NCBI Taxonomy" id="287752"/>
    <lineage>
        <taxon>Bacteria</taxon>
        <taxon>Pseudomonadati</taxon>
        <taxon>Pseudomonadota</taxon>
        <taxon>Alphaproteobacteria</taxon>
        <taxon>Hyphomicrobiales</taxon>
        <taxon>Aurantimonadaceae</taxon>
        <taxon>Aurantimonas</taxon>
    </lineage>
</organism>
<dbReference type="PROSITE" id="PS51318">
    <property type="entry name" value="TAT"/>
    <property type="match status" value="1"/>
</dbReference>
<dbReference type="InterPro" id="IPR000073">
    <property type="entry name" value="AB_hydrolase_1"/>
</dbReference>
<comment type="caution">
    <text evidence="3">The sequence shown here is derived from an EMBL/GenBank/DDBJ whole genome shotgun (WGS) entry which is preliminary data.</text>
</comment>
<dbReference type="FunFam" id="3.40.50.1820:FF:000173">
    <property type="entry name" value="Alpha/beta hydrolase"/>
    <property type="match status" value="1"/>
</dbReference>
<reference evidence="3 4" key="1">
    <citation type="journal article" date="2008" name="Appl. Environ. Microbiol.">
        <title>Genomic insights into Mn(II) oxidation by the marine alphaproteobacterium Aurantimonas sp. strain SI85-9A1.</title>
        <authorList>
            <person name="Dick G.J."/>
            <person name="Podell S."/>
            <person name="Johnson H.A."/>
            <person name="Rivera-Espinoza Y."/>
            <person name="Bernier-Latmani R."/>
            <person name="McCarthy J.K."/>
            <person name="Torpey J.W."/>
            <person name="Clement B.G."/>
            <person name="Gaasterland T."/>
            <person name="Tebo B.M."/>
        </authorList>
    </citation>
    <scope>NUCLEOTIDE SEQUENCE [LARGE SCALE GENOMIC DNA]</scope>
    <source>
        <strain evidence="3 4">SI85-9A1</strain>
    </source>
</reference>
<dbReference type="InterPro" id="IPR006311">
    <property type="entry name" value="TAT_signal"/>
</dbReference>
<dbReference type="PRINTS" id="PR00412">
    <property type="entry name" value="EPOXHYDRLASE"/>
</dbReference>
<evidence type="ECO:0000313" key="3">
    <source>
        <dbReference type="EMBL" id="EAS49170.1"/>
    </source>
</evidence>
<dbReference type="PANTHER" id="PTHR42977:SF3">
    <property type="entry name" value="AB HYDROLASE-1 DOMAIN-CONTAINING PROTEIN"/>
    <property type="match status" value="1"/>
</dbReference>
<keyword evidence="1 3" id="KW-0378">Hydrolase</keyword>
<protein>
    <submittedName>
        <fullName evidence="3">Alpha/beta hydrolase fold family</fullName>
    </submittedName>
</protein>
<dbReference type="EMBL" id="AAPJ01000005">
    <property type="protein sequence ID" value="EAS49170.1"/>
    <property type="molecule type" value="Genomic_DNA"/>
</dbReference>
<name>Q1YGQ5_AURMS</name>
<dbReference type="PRINTS" id="PR00111">
    <property type="entry name" value="ABHYDROLASE"/>
</dbReference>
<dbReference type="AlphaFoldDB" id="Q1YGQ5"/>
<dbReference type="ESTHER" id="mobas-q1ygq5">
    <property type="family name" value="6_AlphaBeta_hydrolase"/>
</dbReference>
<sequence length="339" mass="38026">MNVERTTDSRPAVDRRSLLLGLTMAVAGTAAPRVASAAGTSEGGGIRAVVSPIPTTHYKTETIDGIGIFYREAGPVDAPVILLLHGFPTSSHMFRNLIPALADRYRVIAPDYPGYGQSDMPDRDGFDYTFDRFGELVGGLLERLAVTRYAMYVMDYGAPVGWRLALAHPARVTALIVQNGNAYEEGLTDFWDPIKTYWADPSTPHREALHVLVTPQITKFQYLDGVKDTRRVSPDNWVHDQALLDRPGNVEVQMDMLYDYRTNLPLYPQVQAYFREHQPPTLIVWGQNDTIFPAVGAHPYKRDLPEVEFHLIDSGHFALEDRADEMVPLIRDFLDREVG</sequence>
<dbReference type="Gene3D" id="3.40.50.1820">
    <property type="entry name" value="alpha/beta hydrolase"/>
    <property type="match status" value="1"/>
</dbReference>
<evidence type="ECO:0000259" key="2">
    <source>
        <dbReference type="Pfam" id="PF00561"/>
    </source>
</evidence>
<proteinExistence type="predicted"/>
<accession>Q1YGQ5</accession>